<feature type="domain" description="Cobalamin biosynthesis central region" evidence="3">
    <location>
        <begin position="144"/>
        <end position="192"/>
    </location>
</feature>
<reference evidence="4 5" key="1">
    <citation type="submission" date="2019-03" db="EMBL/GenBank/DDBJ databases">
        <title>Genomic Encyclopedia of Type Strains, Phase IV (KMG-IV): sequencing the most valuable type-strain genomes for metagenomic binning, comparative biology and taxonomic classification.</title>
        <authorList>
            <person name="Goeker M."/>
        </authorList>
    </citation>
    <scope>NUCLEOTIDE SEQUENCE [LARGE SCALE GENOMIC DNA]</scope>
    <source>
        <strain evidence="4 5">DSM 11170</strain>
    </source>
</reference>
<dbReference type="SUPFAM" id="SSF159664">
    <property type="entry name" value="CobE/GbiG C-terminal domain-like"/>
    <property type="match status" value="1"/>
</dbReference>
<feature type="domain" description="Cobalamin synthesis G N-terminal" evidence="2">
    <location>
        <begin position="59"/>
        <end position="139"/>
    </location>
</feature>
<keyword evidence="5" id="KW-1185">Reference proteome</keyword>
<dbReference type="EMBL" id="SLXT01000018">
    <property type="protein sequence ID" value="TCP63488.1"/>
    <property type="molecule type" value="Genomic_DNA"/>
</dbReference>
<dbReference type="OrthoDB" id="9781023at2"/>
<dbReference type="PANTHER" id="PTHR37477:SF1">
    <property type="entry name" value="COBALT-PRECORRIN-5A HYDROLASE"/>
    <property type="match status" value="1"/>
</dbReference>
<protein>
    <submittedName>
        <fullName evidence="4">Cobalt-precorrin 5A acetaldehyde-lyase</fullName>
    </submittedName>
</protein>
<gene>
    <name evidence="4" type="ORF">EDD73_11831</name>
</gene>
<evidence type="ECO:0000313" key="4">
    <source>
        <dbReference type="EMBL" id="TCP63488.1"/>
    </source>
</evidence>
<dbReference type="RefSeq" id="WP_131919652.1">
    <property type="nucleotide sequence ID" value="NZ_JAOQNU010000017.1"/>
</dbReference>
<proteinExistence type="predicted"/>
<dbReference type="Gene3D" id="3.30.420.180">
    <property type="entry name" value="CobE/GbiG C-terminal domain"/>
    <property type="match status" value="1"/>
</dbReference>
<sequence length="380" mass="40347">MNIVAVTAGGAQLARRLGALWPEATLWLPAAVIDAMEQADGVKQTDGTEQTWAPSLRATLARLFCAGKPLFFIGALGILVRMIAPLIQDKRHDPPVLVLDEAGQHVISVLSGHWGRANEITRQVATAIGAVPVITTATDVAGLPAVDTFARRVEAVIAPWSAVKQIASAMLRGEQGTWYAERRWLPALTTNASSAMEPFPWQPLDAAAPETTPPSSTPPSTWSVVLSAKAVPQATLMLYPQYLIAGVGCRRGVTVEQVDQALRHACALVGADSRCLRGLSTGWVKADEEALLAWAGQHELPVTICEAAQIGAMIKEHPEIPKSSFVERTIGVSALCEPAALLAHPQAQLILNKTIVGPVTVALAQVPWPLLVSDPVTANT</sequence>
<dbReference type="Pfam" id="PF11761">
    <property type="entry name" value="CbiG_mid"/>
    <property type="match status" value="1"/>
</dbReference>
<dbReference type="Pfam" id="PF11760">
    <property type="entry name" value="CbiG_N"/>
    <property type="match status" value="1"/>
</dbReference>
<dbReference type="Proteomes" id="UP000294813">
    <property type="component" value="Unassembled WGS sequence"/>
</dbReference>
<dbReference type="InterPro" id="IPR036518">
    <property type="entry name" value="CobE/GbiG_C_sf"/>
</dbReference>
<dbReference type="GO" id="GO:0009236">
    <property type="term" value="P:cobalamin biosynthetic process"/>
    <property type="evidence" value="ECO:0007669"/>
    <property type="project" value="InterPro"/>
</dbReference>
<dbReference type="InterPro" id="IPR038029">
    <property type="entry name" value="GbiG_N_sf"/>
</dbReference>
<comment type="caution">
    <text evidence="4">The sequence shown here is derived from an EMBL/GenBank/DDBJ whole genome shotgun (WGS) entry which is preliminary data.</text>
</comment>
<dbReference type="InterPro" id="IPR021744">
    <property type="entry name" value="CbiG_N"/>
</dbReference>
<accession>A0A4R2RKX0</accession>
<dbReference type="InterPro" id="IPR052553">
    <property type="entry name" value="CbiG_hydrolase"/>
</dbReference>
<evidence type="ECO:0000259" key="1">
    <source>
        <dbReference type="Pfam" id="PF01890"/>
    </source>
</evidence>
<dbReference type="PANTHER" id="PTHR37477">
    <property type="entry name" value="COBALT-PRECORRIN-5A HYDROLASE"/>
    <property type="match status" value="1"/>
</dbReference>
<dbReference type="InterPro" id="IPR021745">
    <property type="entry name" value="CbiG_mid"/>
</dbReference>
<name>A0A4R2RKX0_9FIRM</name>
<organism evidence="4 5">
    <name type="scientific">Heliophilum fasciatum</name>
    <dbReference type="NCBI Taxonomy" id="35700"/>
    <lineage>
        <taxon>Bacteria</taxon>
        <taxon>Bacillati</taxon>
        <taxon>Bacillota</taxon>
        <taxon>Clostridia</taxon>
        <taxon>Eubacteriales</taxon>
        <taxon>Heliobacteriaceae</taxon>
        <taxon>Heliophilum</taxon>
    </lineage>
</organism>
<keyword evidence="4" id="KW-0456">Lyase</keyword>
<dbReference type="GO" id="GO:0016829">
    <property type="term" value="F:lyase activity"/>
    <property type="evidence" value="ECO:0007669"/>
    <property type="project" value="UniProtKB-KW"/>
</dbReference>
<evidence type="ECO:0000313" key="5">
    <source>
        <dbReference type="Proteomes" id="UP000294813"/>
    </source>
</evidence>
<dbReference type="InterPro" id="IPR002750">
    <property type="entry name" value="CobE/GbiG_C"/>
</dbReference>
<evidence type="ECO:0000259" key="3">
    <source>
        <dbReference type="Pfam" id="PF11761"/>
    </source>
</evidence>
<evidence type="ECO:0000259" key="2">
    <source>
        <dbReference type="Pfam" id="PF11760"/>
    </source>
</evidence>
<feature type="domain" description="CobE/GbiG C-terminal" evidence="1">
    <location>
        <begin position="243"/>
        <end position="364"/>
    </location>
</feature>
<dbReference type="SUPFAM" id="SSF159672">
    <property type="entry name" value="CbiG N-terminal domain-like"/>
    <property type="match status" value="1"/>
</dbReference>
<dbReference type="AlphaFoldDB" id="A0A4R2RKX0"/>
<dbReference type="Gene3D" id="3.40.50.11220">
    <property type="match status" value="1"/>
</dbReference>
<dbReference type="Pfam" id="PF01890">
    <property type="entry name" value="CbiG_C"/>
    <property type="match status" value="1"/>
</dbReference>